<reference evidence="1 2" key="1">
    <citation type="submission" date="2010-10" db="EMBL/GenBank/DDBJ databases">
        <authorList>
            <person name="Muzny D."/>
            <person name="Qin X."/>
            <person name="Deng J."/>
            <person name="Jiang H."/>
            <person name="Liu Y."/>
            <person name="Qu J."/>
            <person name="Song X.-Z."/>
            <person name="Zhang L."/>
            <person name="Thornton R."/>
            <person name="Coyle M."/>
            <person name="Francisco L."/>
            <person name="Jackson L."/>
            <person name="Javaid M."/>
            <person name="Korchina V."/>
            <person name="Kovar C."/>
            <person name="Mata R."/>
            <person name="Mathew T."/>
            <person name="Ngo R."/>
            <person name="Nguyen L."/>
            <person name="Nguyen N."/>
            <person name="Okwuonu G."/>
            <person name="Ongeri F."/>
            <person name="Pham C."/>
            <person name="Simmons D."/>
            <person name="Wilczek-Boney K."/>
            <person name="Hale W."/>
            <person name="Jakkamsetti A."/>
            <person name="Pham P."/>
            <person name="Ruth R."/>
            <person name="San Lucas F."/>
            <person name="Warren J."/>
            <person name="Zhang J."/>
            <person name="Zhao Z."/>
            <person name="Zhou C."/>
            <person name="Zhu D."/>
            <person name="Lee S."/>
            <person name="Bess C."/>
            <person name="Blankenburg K."/>
            <person name="Forbes L."/>
            <person name="Fu Q."/>
            <person name="Gubbala S."/>
            <person name="Hirani K."/>
            <person name="Jayaseelan J.C."/>
            <person name="Lara F."/>
            <person name="Munidasa M."/>
            <person name="Palculict T."/>
            <person name="Patil S."/>
            <person name="Pu L.-L."/>
            <person name="Saada N."/>
            <person name="Tang L."/>
            <person name="Weissenberger G."/>
            <person name="Zhu Y."/>
            <person name="Hemphill L."/>
            <person name="Shang Y."/>
            <person name="Youmans B."/>
            <person name="Ayvaz T."/>
            <person name="Ross M."/>
            <person name="Santibanez J."/>
            <person name="Aqrawi P."/>
            <person name="Gross S."/>
            <person name="Joshi V."/>
            <person name="Fowler G."/>
            <person name="Nazareth L."/>
            <person name="Reid J."/>
            <person name="Worley K."/>
            <person name="Petrosino J."/>
            <person name="Highlander S."/>
            <person name="Gibbs R."/>
        </authorList>
    </citation>
    <scope>NUCLEOTIDE SEQUENCE [LARGE SCALE GENOMIC DNA]</scope>
    <source>
        <strain evidence="1 2">ATCC 33574</strain>
    </source>
</reference>
<organism evidence="1 2">
    <name type="scientific">Segatella buccae ATCC 33574</name>
    <dbReference type="NCBI Taxonomy" id="873513"/>
    <lineage>
        <taxon>Bacteria</taxon>
        <taxon>Pseudomonadati</taxon>
        <taxon>Bacteroidota</taxon>
        <taxon>Bacteroidia</taxon>
        <taxon>Bacteroidales</taxon>
        <taxon>Prevotellaceae</taxon>
        <taxon>Segatella</taxon>
    </lineage>
</organism>
<comment type="caution">
    <text evidence="1">The sequence shown here is derived from an EMBL/GenBank/DDBJ whole genome shotgun (WGS) entry which is preliminary data.</text>
</comment>
<protein>
    <submittedName>
        <fullName evidence="1">Uncharacterized protein</fullName>
    </submittedName>
</protein>
<dbReference type="AlphaFoldDB" id="E6K338"/>
<accession>E6K338</accession>
<dbReference type="EMBL" id="AEPD01000005">
    <property type="protein sequence ID" value="EFU31921.1"/>
    <property type="molecule type" value="Genomic_DNA"/>
</dbReference>
<name>E6K338_9BACT</name>
<evidence type="ECO:0000313" key="2">
    <source>
        <dbReference type="Proteomes" id="UP000003112"/>
    </source>
</evidence>
<proteinExistence type="predicted"/>
<gene>
    <name evidence="1" type="ORF">HMPREF6485_0023</name>
</gene>
<dbReference type="HOGENOM" id="CLU_3294186_0_0_10"/>
<evidence type="ECO:0000313" key="1">
    <source>
        <dbReference type="EMBL" id="EFU31921.1"/>
    </source>
</evidence>
<keyword evidence="2" id="KW-1185">Reference proteome</keyword>
<dbReference type="Proteomes" id="UP000003112">
    <property type="component" value="Unassembled WGS sequence"/>
</dbReference>
<dbReference type="STRING" id="873513.HMPREF6485_0023"/>
<sequence length="40" mass="4304">MHSNKAGIVKSSLLYLAYTWFLLGLDCGWACAANKVSEAA</sequence>